<protein>
    <recommendedName>
        <fullName evidence="3">CBM-cenC domain-containing protein</fullName>
    </recommendedName>
</protein>
<name>A0A1F5SEL1_9BACT</name>
<accession>A0A1F5SEL1</accession>
<dbReference type="Proteomes" id="UP000178367">
    <property type="component" value="Unassembled WGS sequence"/>
</dbReference>
<proteinExistence type="predicted"/>
<evidence type="ECO:0008006" key="3">
    <source>
        <dbReference type="Google" id="ProtNLM"/>
    </source>
</evidence>
<organism evidence="1 2">
    <name type="scientific">Candidatus Falkowbacteria bacterium RIFOXYA2_FULL_47_19</name>
    <dbReference type="NCBI Taxonomy" id="1797994"/>
    <lineage>
        <taxon>Bacteria</taxon>
        <taxon>Candidatus Falkowiibacteriota</taxon>
    </lineage>
</organism>
<dbReference type="InterPro" id="IPR008979">
    <property type="entry name" value="Galactose-bd-like_sf"/>
</dbReference>
<sequence length="2932" mass="319397">MKLKFSFKLFFILLIVNIFLLMPVLGIYRARAESIDLTGMGGIDPNSIKTSDKLGLKATVTQTAKNLASWVKEWYKQAEDFAWKKAGSAAFWSALRTAMNTVAYDTATWLGSGGKGQKPLFITEGWGEYLTNVADNAAGTFIEQMAGRNFNLCNPDLQLRLRIGLGLVRVERPEKPRCSFTQMKENWEAELSQGDFLNKFQTMFDPYGNDFIQVLTLHTGFMADKDAAAEAGLRDRNETGGWLDVTGLISGDRTAPPGEAERRRNFASNVQGIQFAQTTENPFEDAINVFLNQLAVTLFNRMMEKLGQGKKTTSPYSGDYGLSGSGLTDYYSGSNVGGIAAAKEKFRKLVEPDFNIRGDYNILGELTTCPKPTKAGPTNCVITNKFRKAVEDRLTVGEAMNQGFLNPGGIFGFTSDGLEPNYNEGYPYRSMIILRKFRILPVGWELAAQYIKDHPGDPSLGGTNGARNLEDLVNCYEADDDYGSAADTRSWCAGLVDPNWVLKAPLNYCKREGPGPELLIETVVGSGDDSELTVNRNDKYCADEQTCINEDYDGSCQSYGYCTEERRRWSFGSKTCNPVYNSCETFRGEGGITASYLKNTLNYGNCNADNAGCKEYCQDYDANAGIFTCTPSAGSKLFLDGDSEECDADTEGCHEFIRALPGQGTNFFNNSSFEDPAAGFDQRCDQDAAFGSCSVHLPANYGPAAVPIFLSSPMSLANEVLTFSIYAKGCGEGGTINIGSNNNWAVNHSSAPLATSGNWRSFSVSHVFTGGDQVLISIEGTTDVGGDSCRIDAIKVERGPAATAYSDYRANGVSYFKLIPEYMAQECYVNPGVDHSLRSDAPALCGEFTRLCNQSEVGCKLFTSAKGGLTIPARISAADYCPAECVGYDDYLQSATSFDDLKPSFLIPQTAKRCGAASVGCDEFTNLDTIGQGGESKEYYTYLKQCVRPNDPGANCANFYTWEGSSETGYQLKAHLFQAAGAEPDVTSPDGTECNLTIYNLPPTDPGYNPDCREYYNQSGQLSYHLFSRTITCGEDCHPYRRTEQNIVRDPVTGADIGAAACAALDPDPNSMHYDAVQQECVYCKNGGTWRNDHGACIYMAIPGEGRKCSASQASCREYTGSTGSNIRVIAASDFEGSAQGWRGTGGATVVTDSESLFVGGESLSVSGPAPVGTSLNLGNLINEGKSYNIRFIAKQNAGGGSPATQFNSIVISNSSNASSFTSDPLLSLTLTPEWRLYELDLTAVDHAVAADESLVITANGNFFIDDIRLTEIVDRYYLLKNSRNIPDSCFNDINGNPAGELHNLGCGTWSDKEGLTYYLRRFTQLCDQSAVNCELAIDTHNSTDFGATFWNDGGDGVCDPADGEDCESILADSFVYLVADPEKECGPAGKGCSRLGLPHEFSGQAVYDEIFRKNDPDEYDRILCDENTAGCEAWAAKDGVEYFKDPGDQTCEWKQGAGLGASELSWGWYQKQVSRCDDGSDPLSAVNGEIDATSTAGFFQPLENRLCLKAADCGSNGLACSENADCGSFMTCEAGQCRYSCIQDRNDYLCTSAASPIKTIGYGGNGNIVNQPTIDTYGFWAGLCSADQAGCSEYVDPRSDFNTNEIYNGDFSQDVDLDGTADGWQISTGNQEIDLDPNTLYILTVEGANSVTVTARDGDGNPITVFYVLADNNRFQTPVSTLSLGSTAGERASLRFFTEYGVSRTDTDIIADAGNAAVNNGTKVIINKAVVSYQLKRDLNRTDCNGVINYEEGCVLFNERAITGGDNIDVNYAALVFDADNSPVPENGNPRNCGLDSCDANAILKVKPDRVCNEWLSCRSYIKDRKGANVCFGTGLCDSLDDNGDCDNFIISRQENQTYTGSADADLYANTTGYSKVGYIGGSEEADYFPFGAMAQEGEVIYLNNGNFEISGNNGYPIGWNLSRSDLVWSADFFRVIDNPVAAQNEGVGFSPEGSSFLKAGKGYAIESDLIEAMSGLHYIISAMIDTQNLSTQSADITIEQYNAEGVLLESAVGLSLEYGHPWTFLNQRFQVQSTAQRIRLVLSTTGDGNYYMDDIKLSPALFAQTGKWVPQTCRLYPENESLSCDYIEDTGIRKKGFWGYCLEYDRYPGSAENCVTWWPVDRVKGDGVSDEDIYSGYSGKFPVYYCDNVRADFILVEHREERLLRTIRQSGLTLLGNIAGILLVGIPGEVFFPDEEEMEGAANVCPAEDEGIQNGGYRIRITRHSGGNAFRRRVTIRYYCTPIEDHLVTGMWYRYNGNLVKFNGLDNGGWDETRDGVRIYDTGVDSAPFDPRNYNLTCQKIWQTVNATGQNKAWTARVNTGSPYEIAELRYRYDTDDTPYGSAVPPAPVNNPYEWDSDGDQGGLQPLYMLGESTDAARAGAPYDCVGSQCGHLGLCDISGDVCYNVPVNRPTGVINYCPNDDTNPCYENWQQTFLTCPAGERCNQDLFNVELATIDPHQKLRRIFAQSYGVWEWQGTEGHCAANSATDCSYDMNQCPNGACQARCVMYRESGTYDTPMYNVNASGVSVNYRNCVNGQIATTDPCNDILFEGQTAAQLSTANACSAFNTVCGAGGVNCIASDCCEVCCGDGNADGTDDCGADCCTALERQTCVNYWTLPSPNGVAGQALCNETHDTCNSNADCAYYTTCEWDTCVGGDNVGGQCNDRQICLNDYCVLASTRAGRYSAVPMGTGEVTFWDPPINTCKSAGGNDWARPVWDLNPSTQEGECNDGDCFQCPGTTLGSEHCDFCGVKPRIENITVDNNPGNPPFPAIHGNGFVNLTFNSIVDADQLPLVMYAVDWGDNEGTVVSGVEMRDRKNWENPHSLFHLYSYWDLRAKRVMNYGAGQNTVYCGAANALARNYENVSSGFICPSQSDCCVVRPSLKVKDNWGWCNNGTDGFPCPGGTAQGYQLYGDWDTDGFSNAWIVVTER</sequence>
<dbReference type="SUPFAM" id="SSF49785">
    <property type="entry name" value="Galactose-binding domain-like"/>
    <property type="match status" value="1"/>
</dbReference>
<comment type="caution">
    <text evidence="1">The sequence shown here is derived from an EMBL/GenBank/DDBJ whole genome shotgun (WGS) entry which is preliminary data.</text>
</comment>
<evidence type="ECO:0000313" key="1">
    <source>
        <dbReference type="EMBL" id="OGF25155.1"/>
    </source>
</evidence>
<reference evidence="1 2" key="1">
    <citation type="journal article" date="2016" name="Nat. Commun.">
        <title>Thousands of microbial genomes shed light on interconnected biogeochemical processes in an aquifer system.</title>
        <authorList>
            <person name="Anantharaman K."/>
            <person name="Brown C.T."/>
            <person name="Hug L.A."/>
            <person name="Sharon I."/>
            <person name="Castelle C.J."/>
            <person name="Probst A.J."/>
            <person name="Thomas B.C."/>
            <person name="Singh A."/>
            <person name="Wilkins M.J."/>
            <person name="Karaoz U."/>
            <person name="Brodie E.L."/>
            <person name="Williams K.H."/>
            <person name="Hubbard S.S."/>
            <person name="Banfield J.F."/>
        </authorList>
    </citation>
    <scope>NUCLEOTIDE SEQUENCE [LARGE SCALE GENOMIC DNA]</scope>
</reference>
<dbReference type="EMBL" id="MFGB01000023">
    <property type="protein sequence ID" value="OGF25155.1"/>
    <property type="molecule type" value="Genomic_DNA"/>
</dbReference>
<dbReference type="STRING" id="1797994.A2227_07475"/>
<evidence type="ECO:0000313" key="2">
    <source>
        <dbReference type="Proteomes" id="UP000178367"/>
    </source>
</evidence>
<gene>
    <name evidence="1" type="ORF">A2227_07475</name>
</gene>
<dbReference type="Gene3D" id="2.60.120.260">
    <property type="entry name" value="Galactose-binding domain-like"/>
    <property type="match status" value="2"/>
</dbReference>